<gene>
    <name evidence="1" type="ORF">KL86DES1_21098</name>
</gene>
<reference evidence="1" key="1">
    <citation type="submission" date="2016-08" db="EMBL/GenBank/DDBJ databases">
        <authorList>
            <person name="Seilhamer J.J."/>
        </authorList>
    </citation>
    <scope>NUCLEOTIDE SEQUENCE</scope>
    <source>
        <strain evidence="1">86-1</strain>
    </source>
</reference>
<name>A0A212L6G9_9BACT</name>
<dbReference type="AlphaFoldDB" id="A0A212L6G9"/>
<sequence>MGFPQIANRSFHVFAMYFMGRTFIQECVAGDIFLRIRRHLCILLSYQTRLKAYQRL</sequence>
<protein>
    <submittedName>
        <fullName evidence="1">Uncharacterized protein</fullName>
    </submittedName>
</protein>
<proteinExistence type="predicted"/>
<organism evidence="1">
    <name type="scientific">uncultured Desulfovibrio sp</name>
    <dbReference type="NCBI Taxonomy" id="167968"/>
    <lineage>
        <taxon>Bacteria</taxon>
        <taxon>Pseudomonadati</taxon>
        <taxon>Thermodesulfobacteriota</taxon>
        <taxon>Desulfovibrionia</taxon>
        <taxon>Desulfovibrionales</taxon>
        <taxon>Desulfovibrionaceae</taxon>
        <taxon>Desulfovibrio</taxon>
        <taxon>environmental samples</taxon>
    </lineage>
</organism>
<evidence type="ECO:0000313" key="1">
    <source>
        <dbReference type="EMBL" id="SCM73172.1"/>
    </source>
</evidence>
<dbReference type="EMBL" id="FMJC01000002">
    <property type="protein sequence ID" value="SCM73172.1"/>
    <property type="molecule type" value="Genomic_DNA"/>
</dbReference>
<accession>A0A212L6G9</accession>